<name>A0AAD1Y6S3_EUPCR</name>
<accession>A0AAD1Y6S3</accession>
<organism evidence="1 2">
    <name type="scientific">Euplotes crassus</name>
    <dbReference type="NCBI Taxonomy" id="5936"/>
    <lineage>
        <taxon>Eukaryota</taxon>
        <taxon>Sar</taxon>
        <taxon>Alveolata</taxon>
        <taxon>Ciliophora</taxon>
        <taxon>Intramacronucleata</taxon>
        <taxon>Spirotrichea</taxon>
        <taxon>Hypotrichia</taxon>
        <taxon>Euplotida</taxon>
        <taxon>Euplotidae</taxon>
        <taxon>Moneuplotes</taxon>
    </lineage>
</organism>
<evidence type="ECO:0000313" key="2">
    <source>
        <dbReference type="Proteomes" id="UP001295684"/>
    </source>
</evidence>
<dbReference type="AlphaFoldDB" id="A0AAD1Y6S3"/>
<dbReference type="Proteomes" id="UP001295684">
    <property type="component" value="Unassembled WGS sequence"/>
</dbReference>
<protein>
    <submittedName>
        <fullName evidence="1">Uncharacterized protein</fullName>
    </submittedName>
</protein>
<evidence type="ECO:0000313" key="1">
    <source>
        <dbReference type="EMBL" id="CAI2385845.1"/>
    </source>
</evidence>
<proteinExistence type="predicted"/>
<dbReference type="EMBL" id="CAMPGE010028308">
    <property type="protein sequence ID" value="CAI2385845.1"/>
    <property type="molecule type" value="Genomic_DNA"/>
</dbReference>
<comment type="caution">
    <text evidence="1">The sequence shown here is derived from an EMBL/GenBank/DDBJ whole genome shotgun (WGS) entry which is preliminary data.</text>
</comment>
<reference evidence="1" key="1">
    <citation type="submission" date="2023-07" db="EMBL/GenBank/DDBJ databases">
        <authorList>
            <consortium name="AG Swart"/>
            <person name="Singh M."/>
            <person name="Singh A."/>
            <person name="Seah K."/>
            <person name="Emmerich C."/>
        </authorList>
    </citation>
    <scope>NUCLEOTIDE SEQUENCE</scope>
    <source>
        <strain evidence="1">DP1</strain>
    </source>
</reference>
<gene>
    <name evidence="1" type="ORF">ECRASSUSDP1_LOCUS27434</name>
</gene>
<keyword evidence="2" id="KW-1185">Reference proteome</keyword>
<sequence>MNESLFRSGSLWRHPLDLAGATPGPESEPKDLLVRRVAKKQLAVRFGGGRSWKVLDEVFQWV</sequence>